<dbReference type="EMBL" id="QREH01000001">
    <property type="protein sequence ID" value="REE02270.1"/>
    <property type="molecule type" value="Genomic_DNA"/>
</dbReference>
<dbReference type="PROSITE" id="PS51257">
    <property type="entry name" value="PROKAR_LIPOPROTEIN"/>
    <property type="match status" value="1"/>
</dbReference>
<name>A0A3D9L8U8_9MICC</name>
<evidence type="ECO:0000313" key="3">
    <source>
        <dbReference type="EMBL" id="REE02270.1"/>
    </source>
</evidence>
<keyword evidence="4" id="KW-1185">Reference proteome</keyword>
<evidence type="ECO:0000256" key="1">
    <source>
        <dbReference type="SAM" id="MobiDB-lite"/>
    </source>
</evidence>
<protein>
    <submittedName>
        <fullName evidence="3">Uncharacterized protein</fullName>
    </submittedName>
</protein>
<proteinExistence type="predicted"/>
<gene>
    <name evidence="3" type="ORF">C8E99_0034</name>
</gene>
<feature type="compositionally biased region" description="Low complexity" evidence="1">
    <location>
        <begin position="21"/>
        <end position="42"/>
    </location>
</feature>
<reference evidence="3 4" key="1">
    <citation type="submission" date="2018-07" db="EMBL/GenBank/DDBJ databases">
        <title>Sequencing the genomes of 1000 actinobacteria strains.</title>
        <authorList>
            <person name="Klenk H.-P."/>
        </authorList>
    </citation>
    <scope>NUCLEOTIDE SEQUENCE [LARGE SCALE GENOMIC DNA]</scope>
    <source>
        <strain evidence="3 4">DSM 14442</strain>
    </source>
</reference>
<organism evidence="3 4">
    <name type="scientific">Citricoccus muralis</name>
    <dbReference type="NCBI Taxonomy" id="169134"/>
    <lineage>
        <taxon>Bacteria</taxon>
        <taxon>Bacillati</taxon>
        <taxon>Actinomycetota</taxon>
        <taxon>Actinomycetes</taxon>
        <taxon>Micrococcales</taxon>
        <taxon>Micrococcaceae</taxon>
        <taxon>Citricoccus</taxon>
    </lineage>
</organism>
<feature type="region of interest" description="Disordered" evidence="1">
    <location>
        <begin position="21"/>
        <end position="49"/>
    </location>
</feature>
<comment type="caution">
    <text evidence="3">The sequence shown here is derived from an EMBL/GenBank/DDBJ whole genome shotgun (WGS) entry which is preliminary data.</text>
</comment>
<feature type="chain" id="PRO_5017711044" evidence="2">
    <location>
        <begin position="28"/>
        <end position="311"/>
    </location>
</feature>
<dbReference type="AlphaFoldDB" id="A0A3D9L8U8"/>
<evidence type="ECO:0000256" key="2">
    <source>
        <dbReference type="SAM" id="SignalP"/>
    </source>
</evidence>
<feature type="signal peptide" evidence="2">
    <location>
        <begin position="1"/>
        <end position="27"/>
    </location>
</feature>
<accession>A0A3D9L8U8</accession>
<evidence type="ECO:0000313" key="4">
    <source>
        <dbReference type="Proteomes" id="UP000256727"/>
    </source>
</evidence>
<keyword evidence="2" id="KW-0732">Signal</keyword>
<dbReference type="Proteomes" id="UP000256727">
    <property type="component" value="Unassembled WGS sequence"/>
</dbReference>
<sequence length="311" mass="33168">MARKTALSATVLALLATAACGSPSASAPSSEPPTDSASPSPSETGPQPANQEVYDETLALLDEQGIEAGEIVEHVSGPYLGIELTLNHELATDDWVTGADLPDGWTEEDRAAAATFGLNTIIAGAINNVTNDAEDTPEGIRKPINDMLLTTATDEAEAFFQERIEDHGWAMPVQGTPLLLAEGFRGAGYDGVYDGLTPRVRTVDSEVCNIQPWDGGMFHEMSVDLDLNMAIADGTSTVEPTRMLAQYNVVKDEEGNYGLNTFQYNWALKGGENTAAKMAEELGVEVGDIANLDLGGADSDFYCDWDDSWAL</sequence>